<feature type="transmembrane region" description="Helical" evidence="6">
    <location>
        <begin position="176"/>
        <end position="198"/>
    </location>
</feature>
<evidence type="ECO:0000256" key="3">
    <source>
        <dbReference type="ARBA" id="ARBA00022989"/>
    </source>
</evidence>
<feature type="transmembrane region" description="Helical" evidence="6">
    <location>
        <begin position="611"/>
        <end position="630"/>
    </location>
</feature>
<dbReference type="InterPro" id="IPR001750">
    <property type="entry name" value="ND/Mrp_TM"/>
</dbReference>
<dbReference type="GO" id="GO:0042773">
    <property type="term" value="P:ATP synthesis coupled electron transport"/>
    <property type="evidence" value="ECO:0007669"/>
    <property type="project" value="InterPro"/>
</dbReference>
<evidence type="ECO:0000256" key="1">
    <source>
        <dbReference type="ARBA" id="ARBA00004127"/>
    </source>
</evidence>
<dbReference type="GO" id="GO:0008137">
    <property type="term" value="F:NADH dehydrogenase (ubiquinone) activity"/>
    <property type="evidence" value="ECO:0007669"/>
    <property type="project" value="InterPro"/>
</dbReference>
<feature type="transmembrane region" description="Helical" evidence="6">
    <location>
        <begin position="510"/>
        <end position="530"/>
    </location>
</feature>
<dbReference type="NCBIfam" id="NF005141">
    <property type="entry name" value="PRK06590.1"/>
    <property type="match status" value="1"/>
</dbReference>
<protein>
    <submittedName>
        <fullName evidence="9">NADH-quinone oxidoreductase subunit L</fullName>
    </submittedName>
</protein>
<accession>A0A6M4IUR8</accession>
<feature type="transmembrane region" description="Helical" evidence="6">
    <location>
        <begin position="122"/>
        <end position="138"/>
    </location>
</feature>
<dbReference type="Gene3D" id="1.20.5.2700">
    <property type="match status" value="1"/>
</dbReference>
<dbReference type="KEGG" id="ggr:HKW67_18220"/>
<feature type="domain" description="NADH:quinone oxidoreductase/Mrp antiporter transmembrane" evidence="7">
    <location>
        <begin position="141"/>
        <end position="416"/>
    </location>
</feature>
<dbReference type="PRINTS" id="PR01434">
    <property type="entry name" value="NADHDHGNASE5"/>
</dbReference>
<dbReference type="AlphaFoldDB" id="A0A6M4IUR8"/>
<feature type="transmembrane region" description="Helical" evidence="6">
    <location>
        <begin position="314"/>
        <end position="340"/>
    </location>
</feature>
<dbReference type="PANTHER" id="PTHR42829:SF2">
    <property type="entry name" value="NADH-UBIQUINONE OXIDOREDUCTASE CHAIN 5"/>
    <property type="match status" value="1"/>
</dbReference>
<proteinExistence type="predicted"/>
<keyword evidence="10" id="KW-1185">Reference proteome</keyword>
<dbReference type="GO" id="GO:0015990">
    <property type="term" value="P:electron transport coupled proton transport"/>
    <property type="evidence" value="ECO:0007669"/>
    <property type="project" value="TreeGrafter"/>
</dbReference>
<comment type="subcellular location">
    <subcellularLocation>
        <location evidence="1">Endomembrane system</location>
        <topology evidence="1">Multi-pass membrane protein</topology>
    </subcellularLocation>
    <subcellularLocation>
        <location evidence="5">Membrane</location>
        <topology evidence="5">Multi-pass membrane protein</topology>
    </subcellularLocation>
</comment>
<feature type="transmembrane region" description="Helical" evidence="6">
    <location>
        <begin position="144"/>
        <end position="164"/>
    </location>
</feature>
<feature type="transmembrane region" description="Helical" evidence="6">
    <location>
        <begin position="286"/>
        <end position="307"/>
    </location>
</feature>
<dbReference type="PRINTS" id="PR01435">
    <property type="entry name" value="NPOXDRDTASE5"/>
</dbReference>
<dbReference type="Pfam" id="PF00662">
    <property type="entry name" value="Proton_antipo_N"/>
    <property type="match status" value="1"/>
</dbReference>
<sequence length="633" mass="68007">MPHTLALIALLPLVGFLFNGFFATALGGHRASERAAGIIGCAFPIAAFALTIKAFFDLQGGGYTPIVEPLYRWALIGSSSFEIAFYFDRLSAIMTLVVTGVGSVIHIYSTGYMHDDKSFGRFFAYLNLFLFFMLLLVLGRSMLVLFVGWEGVGMASYLLIGFWFDDLTNAKAGRKAFITNRIGDAGFLLGMFLLYRAFGTLDMDTINGAFVSGTGAAMLVPASLVGLLLFVGATGKSAQIPLYVWLPDAMAGPTPVSALIHAATMVTAGVYLTTRMSGIYMMAPEASHVIAVVGVLTAFFAATVALVQTDIKKVLAYSTVSQLGFMFLALGVGAYGVAIFHVVTHAFFKACLFLGAGSVIHALGGEQDIRKMGGLRNKIPLTFWTFAVATAAIAGIPGLAGFFSKDEILWYAFASTKGGAPWLWGMAALTALMTAFYMFRLLWLTFMGASRMSHEVEHHVHESPMSMTGVLMLLALLSAGGGYIAIPHFLEAQIPLPPVVDSLEQYKEPLLIVSIVLAFAGLGIAAFMFGGPAARPEGIKQALLPVHRLLSGKYFVDELYDRMIVKPLAWFSDVVLLRGGDKMLLDGSLNGLASLAQRTAGVLSRVQTGSLHLYALLVMVGIVGALLWSWRHV</sequence>
<feature type="transmembrane region" description="Helical" evidence="6">
    <location>
        <begin position="383"/>
        <end position="403"/>
    </location>
</feature>
<evidence type="ECO:0000256" key="2">
    <source>
        <dbReference type="ARBA" id="ARBA00022692"/>
    </source>
</evidence>
<dbReference type="PANTHER" id="PTHR42829">
    <property type="entry name" value="NADH-UBIQUINONE OXIDOREDUCTASE CHAIN 5"/>
    <property type="match status" value="1"/>
</dbReference>
<keyword evidence="4 6" id="KW-0472">Membrane</keyword>
<keyword evidence="2 5" id="KW-0812">Transmembrane</keyword>
<evidence type="ECO:0000256" key="6">
    <source>
        <dbReference type="SAM" id="Phobius"/>
    </source>
</evidence>
<feature type="transmembrane region" description="Helical" evidence="6">
    <location>
        <begin position="254"/>
        <end position="274"/>
    </location>
</feature>
<dbReference type="GO" id="GO:0016020">
    <property type="term" value="C:membrane"/>
    <property type="evidence" value="ECO:0007669"/>
    <property type="project" value="UniProtKB-SubCell"/>
</dbReference>
<dbReference type="InterPro" id="IPR001516">
    <property type="entry name" value="Proton_antipo_N"/>
</dbReference>
<keyword evidence="3 6" id="KW-1133">Transmembrane helix</keyword>
<reference evidence="9 10" key="1">
    <citation type="submission" date="2020-05" db="EMBL/GenBank/DDBJ databases">
        <title>Complete genome sequence of Gemmatimonas greenlandica TET16.</title>
        <authorList>
            <person name="Zeng Y."/>
        </authorList>
    </citation>
    <scope>NUCLEOTIDE SEQUENCE [LARGE SCALE GENOMIC DNA]</scope>
    <source>
        <strain evidence="9 10">TET16</strain>
    </source>
</reference>
<feature type="domain" description="NADH-Ubiquinone oxidoreductase (complex I) chain 5 N-terminal" evidence="8">
    <location>
        <begin position="73"/>
        <end position="123"/>
    </location>
</feature>
<evidence type="ECO:0000256" key="5">
    <source>
        <dbReference type="RuleBase" id="RU000320"/>
    </source>
</evidence>
<evidence type="ECO:0000313" key="10">
    <source>
        <dbReference type="Proteomes" id="UP000500938"/>
    </source>
</evidence>
<dbReference type="GO" id="GO:0012505">
    <property type="term" value="C:endomembrane system"/>
    <property type="evidence" value="ECO:0007669"/>
    <property type="project" value="UniProtKB-SubCell"/>
</dbReference>
<dbReference type="Proteomes" id="UP000500938">
    <property type="component" value="Chromosome"/>
</dbReference>
<feature type="transmembrane region" description="Helical" evidence="6">
    <location>
        <begin position="346"/>
        <end position="363"/>
    </location>
</feature>
<organism evidence="9 10">
    <name type="scientific">Gemmatimonas groenlandica</name>
    <dbReference type="NCBI Taxonomy" id="2732249"/>
    <lineage>
        <taxon>Bacteria</taxon>
        <taxon>Pseudomonadati</taxon>
        <taxon>Gemmatimonadota</taxon>
        <taxon>Gemmatimonadia</taxon>
        <taxon>Gemmatimonadales</taxon>
        <taxon>Gemmatimonadaceae</taxon>
        <taxon>Gemmatimonas</taxon>
    </lineage>
</organism>
<evidence type="ECO:0000259" key="8">
    <source>
        <dbReference type="Pfam" id="PF00662"/>
    </source>
</evidence>
<feature type="transmembrane region" description="Helical" evidence="6">
    <location>
        <begin position="93"/>
        <end position="110"/>
    </location>
</feature>
<dbReference type="Pfam" id="PF00361">
    <property type="entry name" value="Proton_antipo_M"/>
    <property type="match status" value="1"/>
</dbReference>
<evidence type="ECO:0000259" key="7">
    <source>
        <dbReference type="Pfam" id="PF00361"/>
    </source>
</evidence>
<evidence type="ECO:0000256" key="4">
    <source>
        <dbReference type="ARBA" id="ARBA00023136"/>
    </source>
</evidence>
<dbReference type="EMBL" id="CP053085">
    <property type="protein sequence ID" value="QJR37307.1"/>
    <property type="molecule type" value="Genomic_DNA"/>
</dbReference>
<dbReference type="RefSeq" id="WP_171226741.1">
    <property type="nucleotide sequence ID" value="NZ_CP053085.1"/>
</dbReference>
<name>A0A6M4IUR8_9BACT</name>
<feature type="transmembrane region" description="Helical" evidence="6">
    <location>
        <begin position="423"/>
        <end position="446"/>
    </location>
</feature>
<dbReference type="GO" id="GO:0003954">
    <property type="term" value="F:NADH dehydrogenase activity"/>
    <property type="evidence" value="ECO:0007669"/>
    <property type="project" value="TreeGrafter"/>
</dbReference>
<dbReference type="NCBIfam" id="TIGR01974">
    <property type="entry name" value="NDH_I_L"/>
    <property type="match status" value="1"/>
</dbReference>
<evidence type="ECO:0000313" key="9">
    <source>
        <dbReference type="EMBL" id="QJR37307.1"/>
    </source>
</evidence>
<gene>
    <name evidence="9" type="primary">nuoL</name>
    <name evidence="9" type="ORF">HKW67_18220</name>
</gene>
<dbReference type="InterPro" id="IPR003945">
    <property type="entry name" value="NU5C-like"/>
</dbReference>
<feature type="transmembrane region" description="Helical" evidence="6">
    <location>
        <begin position="467"/>
        <end position="490"/>
    </location>
</feature>
<dbReference type="InterPro" id="IPR018393">
    <property type="entry name" value="NADHpl_OxRdtase_5_subgr"/>
</dbReference>
<feature type="transmembrane region" description="Helical" evidence="6">
    <location>
        <begin position="37"/>
        <end position="58"/>
    </location>
</feature>
<feature type="transmembrane region" description="Helical" evidence="6">
    <location>
        <begin position="210"/>
        <end position="233"/>
    </location>
</feature>